<dbReference type="Pfam" id="PF24539">
    <property type="entry name" value="DUF7600"/>
    <property type="match status" value="1"/>
</dbReference>
<protein>
    <recommendedName>
        <fullName evidence="1">DUF7600 domain-containing protein</fullName>
    </recommendedName>
</protein>
<reference evidence="2" key="1">
    <citation type="journal article" date="2021" name="Nat. Commun.">
        <title>Genetic determinants of endophytism in the Arabidopsis root mycobiome.</title>
        <authorList>
            <person name="Mesny F."/>
            <person name="Miyauchi S."/>
            <person name="Thiergart T."/>
            <person name="Pickel B."/>
            <person name="Atanasova L."/>
            <person name="Karlsson M."/>
            <person name="Huettel B."/>
            <person name="Barry K.W."/>
            <person name="Haridas S."/>
            <person name="Chen C."/>
            <person name="Bauer D."/>
            <person name="Andreopoulos W."/>
            <person name="Pangilinan J."/>
            <person name="LaButti K."/>
            <person name="Riley R."/>
            <person name="Lipzen A."/>
            <person name="Clum A."/>
            <person name="Drula E."/>
            <person name="Henrissat B."/>
            <person name="Kohler A."/>
            <person name="Grigoriev I.V."/>
            <person name="Martin F.M."/>
            <person name="Hacquard S."/>
        </authorList>
    </citation>
    <scope>NUCLEOTIDE SEQUENCE</scope>
    <source>
        <strain evidence="2">MPI-CAGE-AT-0023</strain>
    </source>
</reference>
<dbReference type="EMBL" id="JAGMUX010000022">
    <property type="protein sequence ID" value="KAH7230481.1"/>
    <property type="molecule type" value="Genomic_DNA"/>
</dbReference>
<evidence type="ECO:0000313" key="2">
    <source>
        <dbReference type="EMBL" id="KAH7230481.1"/>
    </source>
</evidence>
<dbReference type="AlphaFoldDB" id="A0A9P9G0X9"/>
<feature type="domain" description="DUF7600" evidence="1">
    <location>
        <begin position="244"/>
        <end position="386"/>
    </location>
</feature>
<keyword evidence="3" id="KW-1185">Reference proteome</keyword>
<evidence type="ECO:0000313" key="3">
    <source>
        <dbReference type="Proteomes" id="UP000720189"/>
    </source>
</evidence>
<accession>A0A9P9G0X9</accession>
<dbReference type="InterPro" id="IPR056021">
    <property type="entry name" value="DUF7600"/>
</dbReference>
<dbReference type="Proteomes" id="UP000720189">
    <property type="component" value="Unassembled WGS sequence"/>
</dbReference>
<gene>
    <name evidence="2" type="ORF">BKA55DRAFT_525762</name>
</gene>
<proteinExistence type="predicted"/>
<dbReference type="GeneID" id="70218734"/>
<name>A0A9P9G0X9_FUSRE</name>
<evidence type="ECO:0000259" key="1">
    <source>
        <dbReference type="Pfam" id="PF24539"/>
    </source>
</evidence>
<sequence>MFLKSGRRYGTEETLQVLFDFIQSMPRNGSWVSYLCHEDEEALWYAPTEDVPEGWQFLNADPGTILTDQRQHRFLDEGTHRINTLGASSECFSKLSTELNHYMIAFLDTVSFCNLRLSSRTIANLTKPEDLPQAFWASRFSDGREMDFFPVGHSTTETWRGLYFNLKHSLHDTSTRGHMRNRRRIWNCVGNITPCMISMLHQQPLLQDTAHLEQEVAINKLELTQRTQGFKGAPCGNPSEGIRVTGSRYLNLRPRSVQTKTLSISASKLNLDKREYISGFRIFKQDGDEIAPIGVFEPDAETHFSFGSSDNVIAVHVAVTFGGIVGLAFRVKDALGGVSWRTVGKVDKPDEYVGIRMLKPQNGGYISGLLLGLDACKVVSTQLVEKQNRLVGSNTQTNLIQQVWHPAAPQPDVVIIPPITAIPIAPQPAFILNIDFGGPSGSLLPLLNRIAIFHDDRNASIKGLGFYYTDGTEREFGVRQVLWNTRERWSCIEQSLFINGPAGERITGVGFRSIQYHEGHVMLYPFSLMITTNFGRRLKATNMGKPLDDPEDGSERHNLASPDGETITGFLAPLHMSTSSGAMESLGLAHLNHREPIPIESPLSGFNYYKEEARSRVDPKDERYTHGHPSSSVRLDGVKRIGISIGRIGRTRRPDNVSGFCFEFWDGRSPVFVGQWYKEIAHLDLDEGDRIASFTFWEEIEIHPDIPSRAGNGKFSGVRIEKSGAEPNAVEVHPGEQGDIHESCHAENHFDRLDGFIWSLSHRADSVQVVTKPTELAKGCLSRKPHEHEAVYKPSDKLFWRIQGKEGDWTSVSQINVFFNPNSKRLCGLEFIYDDNQLKQAGYTEGTKATLTLDPGEEVTGASWRRRRSISGDRLSVMDEEEHSLDSMNRCQVCKTSWDMCDARNGKVSEGVRKCVGVYMDMLGDLKHRVVCRTFGQVYVELADGLWT</sequence>
<dbReference type="OrthoDB" id="5273847at2759"/>
<organism evidence="2 3">
    <name type="scientific">Fusarium redolens</name>
    <dbReference type="NCBI Taxonomy" id="48865"/>
    <lineage>
        <taxon>Eukaryota</taxon>
        <taxon>Fungi</taxon>
        <taxon>Dikarya</taxon>
        <taxon>Ascomycota</taxon>
        <taxon>Pezizomycotina</taxon>
        <taxon>Sordariomycetes</taxon>
        <taxon>Hypocreomycetidae</taxon>
        <taxon>Hypocreales</taxon>
        <taxon>Nectriaceae</taxon>
        <taxon>Fusarium</taxon>
        <taxon>Fusarium redolens species complex</taxon>
    </lineage>
</organism>
<comment type="caution">
    <text evidence="2">The sequence shown here is derived from an EMBL/GenBank/DDBJ whole genome shotgun (WGS) entry which is preliminary data.</text>
</comment>
<dbReference type="RefSeq" id="XP_046043119.1">
    <property type="nucleotide sequence ID" value="XM_046188780.1"/>
</dbReference>